<dbReference type="UniPathway" id="UPA00988"/>
<dbReference type="GO" id="GO:0002098">
    <property type="term" value="P:tRNA wobble uridine modification"/>
    <property type="evidence" value="ECO:0007669"/>
    <property type="project" value="InterPro"/>
</dbReference>
<proteinExistence type="inferred from homology"/>
<evidence type="ECO:0000256" key="1">
    <source>
        <dbReference type="ARBA" id="ARBA00005043"/>
    </source>
</evidence>
<dbReference type="AlphaFoldDB" id="A0A6J1S8V2"/>
<dbReference type="OrthoDB" id="9995306at2759"/>
<dbReference type="KEGG" id="foc:113205599"/>
<dbReference type="RefSeq" id="XP_026277063.1">
    <property type="nucleotide sequence ID" value="XM_026421278.2"/>
</dbReference>
<dbReference type="Proteomes" id="UP000504606">
    <property type="component" value="Unplaced"/>
</dbReference>
<organism evidence="4 5">
    <name type="scientific">Frankliniella occidentalis</name>
    <name type="common">Western flower thrips</name>
    <name type="synonym">Euthrips occidentalis</name>
    <dbReference type="NCBI Taxonomy" id="133901"/>
    <lineage>
        <taxon>Eukaryota</taxon>
        <taxon>Metazoa</taxon>
        <taxon>Ecdysozoa</taxon>
        <taxon>Arthropoda</taxon>
        <taxon>Hexapoda</taxon>
        <taxon>Insecta</taxon>
        <taxon>Pterygota</taxon>
        <taxon>Neoptera</taxon>
        <taxon>Paraneoptera</taxon>
        <taxon>Thysanoptera</taxon>
        <taxon>Terebrantia</taxon>
        <taxon>Thripoidea</taxon>
        <taxon>Thripidae</taxon>
        <taxon>Frankliniella</taxon>
    </lineage>
</organism>
<dbReference type="PANTHER" id="PTHR16184:SF6">
    <property type="entry name" value="ELONGATOR COMPLEX PROTEIN 6"/>
    <property type="match status" value="1"/>
</dbReference>
<dbReference type="InterPro" id="IPR027417">
    <property type="entry name" value="P-loop_NTPase"/>
</dbReference>
<gene>
    <name evidence="5" type="primary">LOC113205599</name>
</gene>
<evidence type="ECO:0000313" key="5">
    <source>
        <dbReference type="RefSeq" id="XP_026277063.1"/>
    </source>
</evidence>
<evidence type="ECO:0000256" key="3">
    <source>
        <dbReference type="ARBA" id="ARBA00020263"/>
    </source>
</evidence>
<keyword evidence="4" id="KW-1185">Reference proteome</keyword>
<protein>
    <recommendedName>
        <fullName evidence="3">Elongator complex protein 6</fullName>
    </recommendedName>
</protein>
<sequence>MMHDHRAGLHTTTNKPDAHEFRFYLRSHELAANSKMAAALIAALGLDQPEVQSSSIAVLEKGNADSSFVLSCFMWECLVGRSSRECRANGLLVPRPSETSTAVLLLTCHHSAAHYRNQSLKLGLNLTSLSQKGLFEELDLMKLINESLSTSRETSEEDISKNGTFFVKSLFLSIRSKLLKMKENFKSVCLIIGNVNDLLTSGVSTAQLFIFLNYLQGLLSGISNLSLVISTHVTDDDDSERLLGAFLKNASDLTVTVSALQTGLSKDVSGCLSVGGLSVSSGTYHYRLLDRQVKMFSPGASSV</sequence>
<accession>A0A6J1S8V2</accession>
<reference evidence="5" key="1">
    <citation type="submission" date="2025-08" db="UniProtKB">
        <authorList>
            <consortium name="RefSeq"/>
        </authorList>
    </citation>
    <scope>IDENTIFICATION</scope>
    <source>
        <tissue evidence="5">Whole organism</tissue>
    </source>
</reference>
<evidence type="ECO:0000313" key="4">
    <source>
        <dbReference type="Proteomes" id="UP000504606"/>
    </source>
</evidence>
<dbReference type="InterPro" id="IPR018627">
    <property type="entry name" value="ELP6"/>
</dbReference>
<comment type="similarity">
    <text evidence="2">Belongs to the ELP6 family.</text>
</comment>
<dbReference type="Gene3D" id="3.40.50.300">
    <property type="entry name" value="P-loop containing nucleotide triphosphate hydrolases"/>
    <property type="match status" value="1"/>
</dbReference>
<dbReference type="Pfam" id="PF09807">
    <property type="entry name" value="ELP6"/>
    <property type="match status" value="1"/>
</dbReference>
<comment type="pathway">
    <text evidence="1">tRNA modification; 5-methoxycarbonylmethyl-2-thiouridine-tRNA biosynthesis.</text>
</comment>
<dbReference type="GeneID" id="113205599"/>
<dbReference type="PANTHER" id="PTHR16184">
    <property type="entry name" value="ELONGATOR COMPLEX PROTEIN 6"/>
    <property type="match status" value="1"/>
</dbReference>
<dbReference type="GO" id="GO:0033588">
    <property type="term" value="C:elongator holoenzyme complex"/>
    <property type="evidence" value="ECO:0007669"/>
    <property type="project" value="InterPro"/>
</dbReference>
<evidence type="ECO:0000256" key="2">
    <source>
        <dbReference type="ARBA" id="ARBA00008837"/>
    </source>
</evidence>
<name>A0A6J1S8V2_FRAOC</name>